<dbReference type="Proteomes" id="UP000617555">
    <property type="component" value="Unassembled WGS sequence"/>
</dbReference>
<evidence type="ECO:0000313" key="2">
    <source>
        <dbReference type="Proteomes" id="UP000617555"/>
    </source>
</evidence>
<accession>A0ABQ1IY04</accession>
<keyword evidence="2" id="KW-1185">Reference proteome</keyword>
<organism evidence="1 2">
    <name type="scientific">Shewanella inventionis</name>
    <dbReference type="NCBI Taxonomy" id="1738770"/>
    <lineage>
        <taxon>Bacteria</taxon>
        <taxon>Pseudomonadati</taxon>
        <taxon>Pseudomonadota</taxon>
        <taxon>Gammaproteobacteria</taxon>
        <taxon>Alteromonadales</taxon>
        <taxon>Shewanellaceae</taxon>
        <taxon>Shewanella</taxon>
    </lineage>
</organism>
<dbReference type="RefSeq" id="WP_188737967.1">
    <property type="nucleotide sequence ID" value="NZ_BMII01000008.1"/>
</dbReference>
<reference evidence="2" key="1">
    <citation type="journal article" date="2019" name="Int. J. Syst. Evol. Microbiol.">
        <title>The Global Catalogue of Microorganisms (GCM) 10K type strain sequencing project: providing services to taxonomists for standard genome sequencing and annotation.</title>
        <authorList>
            <consortium name="The Broad Institute Genomics Platform"/>
            <consortium name="The Broad Institute Genome Sequencing Center for Infectious Disease"/>
            <person name="Wu L."/>
            <person name="Ma J."/>
        </authorList>
    </citation>
    <scope>NUCLEOTIDE SEQUENCE [LARGE SCALE GENOMIC DNA]</scope>
    <source>
        <strain evidence="2">CGMCC 1.15339</strain>
    </source>
</reference>
<evidence type="ECO:0000313" key="1">
    <source>
        <dbReference type="EMBL" id="GGB52968.1"/>
    </source>
</evidence>
<dbReference type="EMBL" id="BMII01000008">
    <property type="protein sequence ID" value="GGB52968.1"/>
    <property type="molecule type" value="Genomic_DNA"/>
</dbReference>
<proteinExistence type="predicted"/>
<sequence>MRVLKNPFKPLSEEEFVAVKQFITESRDPECARIIHNAFITGGDIDLSEIRYPLSRYVTKAFDVFVTKKHAINQLKRFKLEPPLNDNAIELICELHKRPPKEEYQALFNLVFNKGMTYTEALIELDNVILYPNIVRACQAFEEIVKLIVIENSKD</sequence>
<comment type="caution">
    <text evidence="1">The sequence shown here is derived from an EMBL/GenBank/DDBJ whole genome shotgun (WGS) entry which is preliminary data.</text>
</comment>
<protein>
    <submittedName>
        <fullName evidence="1">Uncharacterized protein</fullName>
    </submittedName>
</protein>
<gene>
    <name evidence="1" type="ORF">GCM10011607_11830</name>
</gene>
<name>A0ABQ1IY04_9GAMM</name>